<evidence type="ECO:0000313" key="4">
    <source>
        <dbReference type="Proteomes" id="UP000317835"/>
    </source>
</evidence>
<reference evidence="3 4" key="1">
    <citation type="submission" date="2019-02" db="EMBL/GenBank/DDBJ databases">
        <title>Deep-cultivation of Planctomycetes and their phenomic and genomic characterization uncovers novel biology.</title>
        <authorList>
            <person name="Wiegand S."/>
            <person name="Jogler M."/>
            <person name="Boedeker C."/>
            <person name="Pinto D."/>
            <person name="Vollmers J."/>
            <person name="Rivas-Marin E."/>
            <person name="Kohn T."/>
            <person name="Peeters S.H."/>
            <person name="Heuer A."/>
            <person name="Rast P."/>
            <person name="Oberbeckmann S."/>
            <person name="Bunk B."/>
            <person name="Jeske O."/>
            <person name="Meyerdierks A."/>
            <person name="Storesund J.E."/>
            <person name="Kallscheuer N."/>
            <person name="Luecker S."/>
            <person name="Lage O.M."/>
            <person name="Pohl T."/>
            <person name="Merkel B.J."/>
            <person name="Hornburger P."/>
            <person name="Mueller R.-W."/>
            <person name="Bruemmer F."/>
            <person name="Labrenz M."/>
            <person name="Spormann A.M."/>
            <person name="Op den Camp H."/>
            <person name="Overmann J."/>
            <person name="Amann R."/>
            <person name="Jetten M.S.M."/>
            <person name="Mascher T."/>
            <person name="Medema M.H."/>
            <person name="Devos D.P."/>
            <person name="Kaster A.-K."/>
            <person name="Ovreas L."/>
            <person name="Rohde M."/>
            <person name="Galperin M.Y."/>
            <person name="Jogler C."/>
        </authorList>
    </citation>
    <scope>NUCLEOTIDE SEQUENCE [LARGE SCALE GENOMIC DNA]</scope>
    <source>
        <strain evidence="3 4">ElP</strain>
    </source>
</reference>
<dbReference type="RefSeq" id="WP_145276318.1">
    <property type="nucleotide sequence ID" value="NZ_CP036426.1"/>
</dbReference>
<sequence length="116" mass="12728">MPELGAETRNLISTMLAMAGLLAVLAVGVQIILVYRRRLHDRSGDPREELAESFREAYEAGEIDTDEYRQIRTSIERGPIPDPPRPSPPTPPEPGPDAPDLDDQAPRADPAEEDSA</sequence>
<keyword evidence="2" id="KW-1133">Transmembrane helix</keyword>
<keyword evidence="2" id="KW-0812">Transmembrane</keyword>
<dbReference type="EMBL" id="CP036426">
    <property type="protein sequence ID" value="QDV38081.1"/>
    <property type="molecule type" value="Genomic_DNA"/>
</dbReference>
<dbReference type="AlphaFoldDB" id="A0A518HB82"/>
<dbReference type="KEGG" id="tpla:ElP_60290"/>
<accession>A0A518HB82</accession>
<feature type="region of interest" description="Disordered" evidence="1">
    <location>
        <begin position="61"/>
        <end position="116"/>
    </location>
</feature>
<keyword evidence="4" id="KW-1185">Reference proteome</keyword>
<dbReference type="Proteomes" id="UP000317835">
    <property type="component" value="Chromosome"/>
</dbReference>
<organism evidence="3 4">
    <name type="scientific">Tautonia plasticadhaerens</name>
    <dbReference type="NCBI Taxonomy" id="2527974"/>
    <lineage>
        <taxon>Bacteria</taxon>
        <taxon>Pseudomonadati</taxon>
        <taxon>Planctomycetota</taxon>
        <taxon>Planctomycetia</taxon>
        <taxon>Isosphaerales</taxon>
        <taxon>Isosphaeraceae</taxon>
        <taxon>Tautonia</taxon>
    </lineage>
</organism>
<protein>
    <recommendedName>
        <fullName evidence="5">SHOCT domain-containing protein</fullName>
    </recommendedName>
</protein>
<evidence type="ECO:0000256" key="2">
    <source>
        <dbReference type="SAM" id="Phobius"/>
    </source>
</evidence>
<proteinExistence type="predicted"/>
<name>A0A518HB82_9BACT</name>
<feature type="transmembrane region" description="Helical" evidence="2">
    <location>
        <begin position="12"/>
        <end position="35"/>
    </location>
</feature>
<evidence type="ECO:0008006" key="5">
    <source>
        <dbReference type="Google" id="ProtNLM"/>
    </source>
</evidence>
<keyword evidence="2" id="KW-0472">Membrane</keyword>
<feature type="compositionally biased region" description="Pro residues" evidence="1">
    <location>
        <begin position="80"/>
        <end position="97"/>
    </location>
</feature>
<evidence type="ECO:0000313" key="3">
    <source>
        <dbReference type="EMBL" id="QDV38081.1"/>
    </source>
</evidence>
<evidence type="ECO:0000256" key="1">
    <source>
        <dbReference type="SAM" id="MobiDB-lite"/>
    </source>
</evidence>
<gene>
    <name evidence="3" type="ORF">ElP_60290</name>
</gene>